<feature type="chain" id="PRO_5005311035" description="DNA ligase B" evidence="8">
    <location>
        <begin position="20"/>
        <end position="564"/>
    </location>
</feature>
<dbReference type="Pfam" id="PF01653">
    <property type="entry name" value="DNA_ligase_aden"/>
    <property type="match status" value="1"/>
</dbReference>
<dbReference type="InterPro" id="IPR004150">
    <property type="entry name" value="NAD_DNA_ligase_OB"/>
</dbReference>
<evidence type="ECO:0000256" key="6">
    <source>
        <dbReference type="ARBA" id="ARBA00034005"/>
    </source>
</evidence>
<dbReference type="Gene3D" id="1.10.150.20">
    <property type="entry name" value="5' to 3' exonuclease, C-terminal subdomain"/>
    <property type="match status" value="1"/>
</dbReference>
<organism evidence="10 11">
    <name type="scientific">Franconibacter pulveris</name>
    <dbReference type="NCBI Taxonomy" id="435910"/>
    <lineage>
        <taxon>Bacteria</taxon>
        <taxon>Pseudomonadati</taxon>
        <taxon>Pseudomonadota</taxon>
        <taxon>Gammaproteobacteria</taxon>
        <taxon>Enterobacterales</taxon>
        <taxon>Enterobacteriaceae</taxon>
        <taxon>Franconibacter</taxon>
    </lineage>
</organism>
<dbReference type="EC" id="6.5.1.2" evidence="7"/>
<dbReference type="InterPro" id="IPR033136">
    <property type="entry name" value="DNA_ligase_CS"/>
</dbReference>
<keyword evidence="11" id="KW-1185">Reference proteome</keyword>
<dbReference type="Gene3D" id="1.10.287.610">
    <property type="entry name" value="Helix hairpin bin"/>
    <property type="match status" value="1"/>
</dbReference>
<dbReference type="SUPFAM" id="SSF47781">
    <property type="entry name" value="RuvA domain 2-like"/>
    <property type="match status" value="1"/>
</dbReference>
<comment type="similarity">
    <text evidence="7">Belongs to the NAD-dependent DNA ligase family. LigB subfamily.</text>
</comment>
<dbReference type="OrthoDB" id="9759736at2"/>
<dbReference type="SUPFAM" id="SSF56091">
    <property type="entry name" value="DNA ligase/mRNA capping enzyme, catalytic domain"/>
    <property type="match status" value="1"/>
</dbReference>
<dbReference type="PATRIC" id="fig|1656095.3.peg.3814"/>
<dbReference type="HAMAP" id="MF_01587">
    <property type="entry name" value="DNA_ligase_B"/>
    <property type="match status" value="1"/>
</dbReference>
<dbReference type="GO" id="GO:0003911">
    <property type="term" value="F:DNA ligase (NAD+) activity"/>
    <property type="evidence" value="ECO:0007669"/>
    <property type="project" value="UniProtKB-UniRule"/>
</dbReference>
<dbReference type="InterPro" id="IPR050326">
    <property type="entry name" value="NAD_dep_DNA_ligaseB"/>
</dbReference>
<feature type="domain" description="NAD-dependent DNA ligase N-terminal" evidence="9">
    <location>
        <begin position="28"/>
        <end position="426"/>
    </location>
</feature>
<evidence type="ECO:0000313" key="11">
    <source>
        <dbReference type="Proteomes" id="UP000037315"/>
    </source>
</evidence>
<dbReference type="Pfam" id="PF03120">
    <property type="entry name" value="OB_DNA_ligase"/>
    <property type="match status" value="1"/>
</dbReference>
<dbReference type="InterPro" id="IPR012340">
    <property type="entry name" value="NA-bd_OB-fold"/>
</dbReference>
<keyword evidence="1 7" id="KW-0436">Ligase</keyword>
<keyword evidence="8" id="KW-0732">Signal</keyword>
<dbReference type="PROSITE" id="PS01056">
    <property type="entry name" value="DNA_LIGASE_N2"/>
    <property type="match status" value="1"/>
</dbReference>
<dbReference type="Gene3D" id="3.30.470.30">
    <property type="entry name" value="DNA ligase/mRNA capping enzyme"/>
    <property type="match status" value="1"/>
</dbReference>
<dbReference type="InterPro" id="IPR020923">
    <property type="entry name" value="DNA_ligase_B"/>
</dbReference>
<accession>A0A0J8VJW4</accession>
<dbReference type="InterPro" id="IPR013840">
    <property type="entry name" value="DNAligase_N"/>
</dbReference>
<sequence length="564" mass="63267">MIRKACWLLAGLGCFSVQAACPDWPLSRAKEEMAQLQAQLKRWDEAYWQKGESQTSDAVYDQLSAQLALWRRCFHHETIPALPPALARGRLPHPVPHTGVRKLSDANELNEWMRQKSALWVQPKVDGVAVTLVYRSGLLQQAISRGDGLYGEDWTEKVRRIPAIPHKVSGALENSVLQGEIFWRRNGHQQKAAGGINARALVAGAMMRREASPLLGELDVFIWAWPDGPADMESRATALAEAGFTLTRAWTKPVATSKEVAQWRDRWFSSPLPFVTDGVVVRAEKEPSGKNWQPGQGNWVVAWKYPPVKQITTVNSIRFAVGRTGKVSVVAELEPVLLDDKWVRRTNIGSVSKWEQWDIAPGDSVAVSLAGRGIPRLDEVVWRVAKRDKPQPPVKQPHAAVSCFYASAGCEAQFLARLAWLSQKSVLDLNGLGEATWQQLHRAQHFEHLFSWLALTPEALSQTPGFSPQRAVQLWHRFSFTRKLPFHRWLKALGLPLPANALRTLPDQSWRELIMRNEASWQQLPGVGAGRARLLIQFLHHPQVSSLAEWLGKQQITGFTVPAL</sequence>
<evidence type="ECO:0000256" key="2">
    <source>
        <dbReference type="ARBA" id="ARBA00022705"/>
    </source>
</evidence>
<comment type="function">
    <text evidence="7">Catalyzes the formation of phosphodiester linkages between 5'-phosphoryl and 3'-hydroxyl groups in double-stranded DNA using NAD as a coenzyme and as the energy source for the reaction.</text>
</comment>
<comment type="catalytic activity">
    <reaction evidence="6 7">
        <text>NAD(+) + (deoxyribonucleotide)n-3'-hydroxyl + 5'-phospho-(deoxyribonucleotide)m = (deoxyribonucleotide)n+m + AMP + beta-nicotinamide D-nucleotide.</text>
        <dbReference type="EC" id="6.5.1.2"/>
    </reaction>
</comment>
<name>A0A0J8VJW4_9ENTR</name>
<dbReference type="SUPFAM" id="SSF50249">
    <property type="entry name" value="Nucleic acid-binding proteins"/>
    <property type="match status" value="1"/>
</dbReference>
<dbReference type="STRING" id="1121863.GCA_000621185_03797"/>
<evidence type="ECO:0000259" key="9">
    <source>
        <dbReference type="SMART" id="SM00532"/>
    </source>
</evidence>
<dbReference type="PROSITE" id="PS01055">
    <property type="entry name" value="DNA_LIGASE_N1"/>
    <property type="match status" value="1"/>
</dbReference>
<feature type="signal peptide" evidence="8">
    <location>
        <begin position="1"/>
        <end position="19"/>
    </location>
</feature>
<evidence type="ECO:0000256" key="1">
    <source>
        <dbReference type="ARBA" id="ARBA00022598"/>
    </source>
</evidence>
<evidence type="ECO:0000256" key="5">
    <source>
        <dbReference type="ARBA" id="ARBA00023204"/>
    </source>
</evidence>
<dbReference type="InterPro" id="IPR018239">
    <property type="entry name" value="DNA_ligase_AS"/>
</dbReference>
<dbReference type="GO" id="GO:0006281">
    <property type="term" value="P:DNA repair"/>
    <property type="evidence" value="ECO:0007669"/>
    <property type="project" value="UniProtKB-KW"/>
</dbReference>
<dbReference type="PANTHER" id="PTHR47810:SF1">
    <property type="entry name" value="DNA LIGASE B"/>
    <property type="match status" value="1"/>
</dbReference>
<reference evidence="10 11" key="1">
    <citation type="submission" date="2015-06" db="EMBL/GenBank/DDBJ databases">
        <title>Genome sequencing of Cronobacter sp. strain DJ34 isolated from petroleum contaminated sludge of Duliajan Oil Fields, Assam, India.</title>
        <authorList>
            <person name="Pal S."/>
            <person name="Banerjee T.D."/>
            <person name="Roy A."/>
            <person name="Sar P."/>
            <person name="Kazy S.K."/>
        </authorList>
    </citation>
    <scope>NUCLEOTIDE SEQUENCE [LARGE SCALE GENOMIC DNA]</scope>
    <source>
        <strain evidence="10 11">DJ34</strain>
    </source>
</reference>
<gene>
    <name evidence="7 10" type="primary">ligB</name>
    <name evidence="10" type="ORF">ACH50_20705</name>
</gene>
<dbReference type="PANTHER" id="PTHR47810">
    <property type="entry name" value="DNA LIGASE"/>
    <property type="match status" value="1"/>
</dbReference>
<dbReference type="EMBL" id="LFEJ01000027">
    <property type="protein sequence ID" value="KMV32760.1"/>
    <property type="molecule type" value="Genomic_DNA"/>
</dbReference>
<evidence type="ECO:0000256" key="8">
    <source>
        <dbReference type="SAM" id="SignalP"/>
    </source>
</evidence>
<keyword evidence="5 7" id="KW-0234">DNA repair</keyword>
<dbReference type="Proteomes" id="UP000037315">
    <property type="component" value="Unassembled WGS sequence"/>
</dbReference>
<evidence type="ECO:0000313" key="10">
    <source>
        <dbReference type="EMBL" id="KMV32760.1"/>
    </source>
</evidence>
<dbReference type="InterPro" id="IPR013839">
    <property type="entry name" value="DNAligase_adenylation"/>
</dbReference>
<comment type="caution">
    <text evidence="10">The sequence shown here is derived from an EMBL/GenBank/DDBJ whole genome shotgun (WGS) entry which is preliminary data.</text>
</comment>
<evidence type="ECO:0000256" key="7">
    <source>
        <dbReference type="HAMAP-Rule" id="MF_01587"/>
    </source>
</evidence>
<dbReference type="AlphaFoldDB" id="A0A0J8VJW4"/>
<feature type="active site" description="N6-AMP-lysine intermediate" evidence="7">
    <location>
        <position position="124"/>
    </location>
</feature>
<proteinExistence type="inferred from homology"/>
<evidence type="ECO:0000256" key="4">
    <source>
        <dbReference type="ARBA" id="ARBA00023027"/>
    </source>
</evidence>
<evidence type="ECO:0000256" key="3">
    <source>
        <dbReference type="ARBA" id="ARBA00022763"/>
    </source>
</evidence>
<keyword evidence="2 7" id="KW-0235">DNA replication</keyword>
<dbReference type="NCBIfam" id="NF005987">
    <property type="entry name" value="PRK08097.1"/>
    <property type="match status" value="1"/>
</dbReference>
<protein>
    <recommendedName>
        <fullName evidence="7">DNA ligase B</fullName>
        <ecNumber evidence="7">6.5.1.2</ecNumber>
    </recommendedName>
    <alternativeName>
        <fullName evidence="7">Polydeoxyribonucleotide synthase [NAD(+)] B</fullName>
    </alternativeName>
</protein>
<dbReference type="Gene3D" id="2.40.50.140">
    <property type="entry name" value="Nucleic acid-binding proteins"/>
    <property type="match status" value="1"/>
</dbReference>
<dbReference type="InterPro" id="IPR010994">
    <property type="entry name" value="RuvA_2-like"/>
</dbReference>
<keyword evidence="4 7" id="KW-0520">NAD</keyword>
<dbReference type="GO" id="GO:0006260">
    <property type="term" value="P:DNA replication"/>
    <property type="evidence" value="ECO:0007669"/>
    <property type="project" value="UniProtKB-KW"/>
</dbReference>
<dbReference type="SMART" id="SM00532">
    <property type="entry name" value="LIGANc"/>
    <property type="match status" value="1"/>
</dbReference>
<keyword evidence="3 7" id="KW-0227">DNA damage</keyword>